<dbReference type="PANTHER" id="PTHR42760:SF133">
    <property type="entry name" value="3-OXOACYL-[ACYL-CARRIER-PROTEIN] REDUCTASE"/>
    <property type="match status" value="1"/>
</dbReference>
<dbReference type="Gene3D" id="3.40.50.720">
    <property type="entry name" value="NAD(P)-binding Rossmann-like Domain"/>
    <property type="match status" value="1"/>
</dbReference>
<accession>A0A9P4QPL0</accession>
<evidence type="ECO:0000313" key="5">
    <source>
        <dbReference type="EMBL" id="KAF2728749.1"/>
    </source>
</evidence>
<dbReference type="Proteomes" id="UP000799444">
    <property type="component" value="Unassembled WGS sequence"/>
</dbReference>
<evidence type="ECO:0000256" key="1">
    <source>
        <dbReference type="ARBA" id="ARBA00006484"/>
    </source>
</evidence>
<evidence type="ECO:0000313" key="6">
    <source>
        <dbReference type="Proteomes" id="UP000799444"/>
    </source>
</evidence>
<dbReference type="InterPro" id="IPR020904">
    <property type="entry name" value="Sc_DH/Rdtase_CS"/>
</dbReference>
<comment type="similarity">
    <text evidence="1 4">Belongs to the short-chain dehydrogenases/reductases (SDR) family.</text>
</comment>
<evidence type="ECO:0000256" key="2">
    <source>
        <dbReference type="ARBA" id="ARBA00022857"/>
    </source>
</evidence>
<dbReference type="AlphaFoldDB" id="A0A9P4QPL0"/>
<reference evidence="5" key="1">
    <citation type="journal article" date="2020" name="Stud. Mycol.">
        <title>101 Dothideomycetes genomes: a test case for predicting lifestyles and emergence of pathogens.</title>
        <authorList>
            <person name="Haridas S."/>
            <person name="Albert R."/>
            <person name="Binder M."/>
            <person name="Bloem J."/>
            <person name="Labutti K."/>
            <person name="Salamov A."/>
            <person name="Andreopoulos B."/>
            <person name="Baker S."/>
            <person name="Barry K."/>
            <person name="Bills G."/>
            <person name="Bluhm B."/>
            <person name="Cannon C."/>
            <person name="Castanera R."/>
            <person name="Culley D."/>
            <person name="Daum C."/>
            <person name="Ezra D."/>
            <person name="Gonzalez J."/>
            <person name="Henrissat B."/>
            <person name="Kuo A."/>
            <person name="Liang C."/>
            <person name="Lipzen A."/>
            <person name="Lutzoni F."/>
            <person name="Magnuson J."/>
            <person name="Mondo S."/>
            <person name="Nolan M."/>
            <person name="Ohm R."/>
            <person name="Pangilinan J."/>
            <person name="Park H.-J."/>
            <person name="Ramirez L."/>
            <person name="Alfaro M."/>
            <person name="Sun H."/>
            <person name="Tritt A."/>
            <person name="Yoshinaga Y."/>
            <person name="Zwiers L.-H."/>
            <person name="Turgeon B."/>
            <person name="Goodwin S."/>
            <person name="Spatafora J."/>
            <person name="Crous P."/>
            <person name="Grigoriev I."/>
        </authorList>
    </citation>
    <scope>NUCLEOTIDE SEQUENCE</scope>
    <source>
        <strain evidence="5">CBS 125425</strain>
    </source>
</reference>
<dbReference type="EMBL" id="ML996268">
    <property type="protein sequence ID" value="KAF2728749.1"/>
    <property type="molecule type" value="Genomic_DNA"/>
</dbReference>
<dbReference type="SUPFAM" id="SSF51735">
    <property type="entry name" value="NAD(P)-binding Rossmann-fold domains"/>
    <property type="match status" value="1"/>
</dbReference>
<evidence type="ECO:0000256" key="4">
    <source>
        <dbReference type="RuleBase" id="RU000363"/>
    </source>
</evidence>
<dbReference type="Pfam" id="PF00106">
    <property type="entry name" value="adh_short"/>
    <property type="match status" value="1"/>
</dbReference>
<dbReference type="PROSITE" id="PS00061">
    <property type="entry name" value="ADH_SHORT"/>
    <property type="match status" value="1"/>
</dbReference>
<organism evidence="5 6">
    <name type="scientific">Polyplosphaeria fusca</name>
    <dbReference type="NCBI Taxonomy" id="682080"/>
    <lineage>
        <taxon>Eukaryota</taxon>
        <taxon>Fungi</taxon>
        <taxon>Dikarya</taxon>
        <taxon>Ascomycota</taxon>
        <taxon>Pezizomycotina</taxon>
        <taxon>Dothideomycetes</taxon>
        <taxon>Pleosporomycetidae</taxon>
        <taxon>Pleosporales</taxon>
        <taxon>Tetraplosphaeriaceae</taxon>
        <taxon>Polyplosphaeria</taxon>
    </lineage>
</organism>
<dbReference type="OrthoDB" id="1669814at2759"/>
<evidence type="ECO:0000256" key="3">
    <source>
        <dbReference type="ARBA" id="ARBA00023002"/>
    </source>
</evidence>
<keyword evidence="6" id="KW-1185">Reference proteome</keyword>
<keyword evidence="2" id="KW-0521">NADP</keyword>
<dbReference type="PANTHER" id="PTHR42760">
    <property type="entry name" value="SHORT-CHAIN DEHYDROGENASES/REDUCTASES FAMILY MEMBER"/>
    <property type="match status" value="1"/>
</dbReference>
<dbReference type="GO" id="GO:0006633">
    <property type="term" value="P:fatty acid biosynthetic process"/>
    <property type="evidence" value="ECO:0007669"/>
    <property type="project" value="TreeGrafter"/>
</dbReference>
<dbReference type="PRINTS" id="PR00080">
    <property type="entry name" value="SDRFAMILY"/>
</dbReference>
<dbReference type="GO" id="GO:0016616">
    <property type="term" value="F:oxidoreductase activity, acting on the CH-OH group of donors, NAD or NADP as acceptor"/>
    <property type="evidence" value="ECO:0007669"/>
    <property type="project" value="TreeGrafter"/>
</dbReference>
<dbReference type="InterPro" id="IPR002347">
    <property type="entry name" value="SDR_fam"/>
</dbReference>
<dbReference type="PRINTS" id="PR00081">
    <property type="entry name" value="GDHRDH"/>
</dbReference>
<proteinExistence type="inferred from homology"/>
<comment type="caution">
    <text evidence="5">The sequence shown here is derived from an EMBL/GenBank/DDBJ whole genome shotgun (WGS) entry which is preliminary data.</text>
</comment>
<gene>
    <name evidence="5" type="ORF">EJ04DRAFT_581132</name>
</gene>
<name>A0A9P4QPL0_9PLEO</name>
<protein>
    <submittedName>
        <fullName evidence="5">NAD(P)-binding protein</fullName>
    </submittedName>
</protein>
<dbReference type="GO" id="GO:0048038">
    <property type="term" value="F:quinone binding"/>
    <property type="evidence" value="ECO:0007669"/>
    <property type="project" value="TreeGrafter"/>
</dbReference>
<keyword evidence="3" id="KW-0560">Oxidoreductase</keyword>
<sequence length="260" mass="27541">MTPHALITGSSRGIGLSIAHLLARNSHRITLLSRSPSALTSALSSLPPVASSSLPHRYIAGDVSSPRFWSEEFGEKFMEGKDEGDKIDVLVNCAGITREGLFARASEEEVREVLDTNLTGLMVGTRWLLGNKCFRGRKARGEGGGEDRQMPVIINVASLLGIKGGRGAVAYATSKAGVLGFTRALATELGPLGIRVNAVVPGYIETDMTEGLSSSSSLLAQIPLKRFGTPEEVAHAALFLIQNQYAHNCVLNLDGGLSAV</sequence>
<dbReference type="InterPro" id="IPR036291">
    <property type="entry name" value="NAD(P)-bd_dom_sf"/>
</dbReference>